<comment type="caution">
    <text evidence="1">The sequence shown here is derived from an EMBL/GenBank/DDBJ whole genome shotgun (WGS) entry which is preliminary data.</text>
</comment>
<gene>
    <name evidence="1" type="ORF">HNP90_001794</name>
</gene>
<evidence type="ECO:0000313" key="2">
    <source>
        <dbReference type="Proteomes" id="UP000533207"/>
    </source>
</evidence>
<sequence length="273" mass="31601">MEDVPEEDRIYAFLKFSEKPYIEELYNDGKMHFSLLSSFNTKEMGTLQGDPNESLSEIYPAKGDFKVIIGGVDISSSIVGSPIISGYDDSENNFIWCSYGIFEKQYGSLKNNEKLDFSKMKELGNYCIIVLNFKEFNKRLEDAFYLEFSKNILKNWINKTFITGGAVEYVPNDYTGYFGPFKKYLDYEIQNEYRYVLNRIIGVPNCVECTNDKKLVQIDDEIYLAINRDFYDMYLGNLSDISVIVPVDEVNDALIMYFSEGKSISEIQKKYPI</sequence>
<protein>
    <submittedName>
        <fullName evidence="1">Uncharacterized protein</fullName>
    </submittedName>
</protein>
<reference evidence="1 2" key="1">
    <citation type="submission" date="2020-07" db="EMBL/GenBank/DDBJ databases">
        <title>Genomic Encyclopedia of Type Strains, Phase IV (KMG-V): Genome sequencing to study the core and pangenomes of soil and plant-associated prokaryotes.</title>
        <authorList>
            <person name="Whitman W."/>
        </authorList>
    </citation>
    <scope>NUCLEOTIDE SEQUENCE [LARGE SCALE GENOMIC DNA]</scope>
    <source>
        <strain evidence="1 2">C8</strain>
    </source>
</reference>
<name>A0A7J9PJQ7_METMI</name>
<proteinExistence type="predicted"/>
<dbReference type="AlphaFoldDB" id="A0A7J9PJQ7"/>
<dbReference type="EMBL" id="JACDUL010000004">
    <property type="protein sequence ID" value="MBA2862897.1"/>
    <property type="molecule type" value="Genomic_DNA"/>
</dbReference>
<evidence type="ECO:0000313" key="1">
    <source>
        <dbReference type="EMBL" id="MBA2862897.1"/>
    </source>
</evidence>
<dbReference type="RefSeq" id="WP_012068035.1">
    <property type="nucleotide sequence ID" value="NZ_JACDUL010000004.1"/>
</dbReference>
<organism evidence="1 2">
    <name type="scientific">Methanococcus maripaludis</name>
    <name type="common">Methanococcus deltae</name>
    <dbReference type="NCBI Taxonomy" id="39152"/>
    <lineage>
        <taxon>Archaea</taxon>
        <taxon>Methanobacteriati</taxon>
        <taxon>Methanobacteriota</taxon>
        <taxon>Methanomada group</taxon>
        <taxon>Methanococci</taxon>
        <taxon>Methanococcales</taxon>
        <taxon>Methanococcaceae</taxon>
        <taxon>Methanococcus</taxon>
    </lineage>
</organism>
<accession>A0A7J9PJQ7</accession>
<dbReference type="Proteomes" id="UP000533207">
    <property type="component" value="Unassembled WGS sequence"/>
</dbReference>